<evidence type="ECO:0000256" key="1">
    <source>
        <dbReference type="ARBA" id="ARBA00022614"/>
    </source>
</evidence>
<keyword evidence="4" id="KW-0812">Transmembrane</keyword>
<feature type="transmembrane region" description="Helical" evidence="4">
    <location>
        <begin position="282"/>
        <end position="304"/>
    </location>
</feature>
<evidence type="ECO:0000256" key="2">
    <source>
        <dbReference type="ARBA" id="ARBA00022737"/>
    </source>
</evidence>
<sequence length="374" mass="42650">MGMRHASCIGQRISTIETGVPSNVQILDVSNNTISLLERRIFKVLGMTSLYKLQLQFNRISVIDLHAFEGVTQLRILDLSFNHLYYILSATFEDTPHLRHLYLQGNRIKFYDGPILNIPTLQILDISGCQIDHIKSNSFLELPSLQSLNLSNNQMIRLDTEVIEPLKYLKKIGLERNPWSCDGNAYALEARLNNLNIEHNPICEKRKHGIENKLQKMISIVNNTNYDNDAEIISDDDLIKIWFANDEGKLANMKNNNWMCKNDTGISKNDGILSAFDKIPSFWSLLIGFEVGCVFGGLFMWMLLRMQQTRVNTISRPYTPIFALQSLPNRTSLMRLRSTGEESTGLCSETDVPDCPGTPPPPYRDVFSTFSRRN</sequence>
<evidence type="ECO:0000313" key="5">
    <source>
        <dbReference type="EMBL" id="KAJ9587709.1"/>
    </source>
</evidence>
<dbReference type="PANTHER" id="PTHR24366:SF96">
    <property type="entry name" value="LEUCINE RICH REPEAT CONTAINING 53"/>
    <property type="match status" value="1"/>
</dbReference>
<dbReference type="SMART" id="SM00369">
    <property type="entry name" value="LRR_TYP"/>
    <property type="match status" value="5"/>
</dbReference>
<protein>
    <submittedName>
        <fullName evidence="5">Uncharacterized protein</fullName>
    </submittedName>
</protein>
<evidence type="ECO:0000256" key="3">
    <source>
        <dbReference type="SAM" id="MobiDB-lite"/>
    </source>
</evidence>
<dbReference type="PANTHER" id="PTHR24366">
    <property type="entry name" value="IG(IMMUNOGLOBULIN) AND LRR(LEUCINE RICH REPEAT) DOMAINS"/>
    <property type="match status" value="1"/>
</dbReference>
<keyword evidence="1" id="KW-0433">Leucine-rich repeat</keyword>
<name>A0AAD7ZVT7_DIPPU</name>
<dbReference type="EMBL" id="JASPKZ010006073">
    <property type="protein sequence ID" value="KAJ9587709.1"/>
    <property type="molecule type" value="Genomic_DNA"/>
</dbReference>
<keyword evidence="4" id="KW-1133">Transmembrane helix</keyword>
<dbReference type="Proteomes" id="UP001233999">
    <property type="component" value="Unassembled WGS sequence"/>
</dbReference>
<keyword evidence="4" id="KW-0472">Membrane</keyword>
<evidence type="ECO:0000313" key="6">
    <source>
        <dbReference type="Proteomes" id="UP001233999"/>
    </source>
</evidence>
<evidence type="ECO:0000256" key="4">
    <source>
        <dbReference type="SAM" id="Phobius"/>
    </source>
</evidence>
<accession>A0AAD7ZVT7</accession>
<feature type="region of interest" description="Disordered" evidence="3">
    <location>
        <begin position="340"/>
        <end position="363"/>
    </location>
</feature>
<keyword evidence="2" id="KW-0677">Repeat</keyword>
<reference evidence="5" key="2">
    <citation type="submission" date="2023-05" db="EMBL/GenBank/DDBJ databases">
        <authorList>
            <person name="Fouks B."/>
        </authorList>
    </citation>
    <scope>NUCLEOTIDE SEQUENCE</scope>
    <source>
        <strain evidence="5">Stay&amp;Tobe</strain>
        <tissue evidence="5">Testes</tissue>
    </source>
</reference>
<dbReference type="AlphaFoldDB" id="A0AAD7ZVT7"/>
<proteinExistence type="predicted"/>
<dbReference type="Pfam" id="PF13855">
    <property type="entry name" value="LRR_8"/>
    <property type="match status" value="2"/>
</dbReference>
<dbReference type="InterPro" id="IPR032675">
    <property type="entry name" value="LRR_dom_sf"/>
</dbReference>
<gene>
    <name evidence="5" type="ORF">L9F63_018860</name>
</gene>
<keyword evidence="6" id="KW-1185">Reference proteome</keyword>
<reference evidence="5" key="1">
    <citation type="journal article" date="2023" name="IScience">
        <title>Live-bearing cockroach genome reveals convergent evolutionary mechanisms linked to viviparity in insects and beyond.</title>
        <authorList>
            <person name="Fouks B."/>
            <person name="Harrison M.C."/>
            <person name="Mikhailova A.A."/>
            <person name="Marchal E."/>
            <person name="English S."/>
            <person name="Carruthers M."/>
            <person name="Jennings E.C."/>
            <person name="Chiamaka E.L."/>
            <person name="Frigard R.A."/>
            <person name="Pippel M."/>
            <person name="Attardo G.M."/>
            <person name="Benoit J.B."/>
            <person name="Bornberg-Bauer E."/>
            <person name="Tobe S.S."/>
        </authorList>
    </citation>
    <scope>NUCLEOTIDE SEQUENCE</scope>
    <source>
        <strain evidence="5">Stay&amp;Tobe</strain>
    </source>
</reference>
<dbReference type="InterPro" id="IPR001611">
    <property type="entry name" value="Leu-rich_rpt"/>
</dbReference>
<dbReference type="Gene3D" id="3.80.10.10">
    <property type="entry name" value="Ribonuclease Inhibitor"/>
    <property type="match status" value="2"/>
</dbReference>
<comment type="caution">
    <text evidence="5">The sequence shown here is derived from an EMBL/GenBank/DDBJ whole genome shotgun (WGS) entry which is preliminary data.</text>
</comment>
<dbReference type="InterPro" id="IPR003591">
    <property type="entry name" value="Leu-rich_rpt_typical-subtyp"/>
</dbReference>
<dbReference type="SUPFAM" id="SSF52058">
    <property type="entry name" value="L domain-like"/>
    <property type="match status" value="1"/>
</dbReference>
<organism evidence="5 6">
    <name type="scientific">Diploptera punctata</name>
    <name type="common">Pacific beetle cockroach</name>
    <dbReference type="NCBI Taxonomy" id="6984"/>
    <lineage>
        <taxon>Eukaryota</taxon>
        <taxon>Metazoa</taxon>
        <taxon>Ecdysozoa</taxon>
        <taxon>Arthropoda</taxon>
        <taxon>Hexapoda</taxon>
        <taxon>Insecta</taxon>
        <taxon>Pterygota</taxon>
        <taxon>Neoptera</taxon>
        <taxon>Polyneoptera</taxon>
        <taxon>Dictyoptera</taxon>
        <taxon>Blattodea</taxon>
        <taxon>Blaberoidea</taxon>
        <taxon>Blaberidae</taxon>
        <taxon>Diplopterinae</taxon>
        <taxon>Diploptera</taxon>
    </lineage>
</organism>